<dbReference type="AlphaFoldDB" id="A0AB39UUR5"/>
<keyword evidence="3" id="KW-0804">Transcription</keyword>
<dbReference type="PANTHER" id="PTHR47894">
    <property type="entry name" value="HTH-TYPE TRANSCRIPTIONAL REGULATOR GADX"/>
    <property type="match status" value="1"/>
</dbReference>
<dbReference type="KEGG" id="tcd:AAIA72_12785"/>
<keyword evidence="1" id="KW-0805">Transcription regulation</keyword>
<dbReference type="SMART" id="SM00342">
    <property type="entry name" value="HTH_ARAC"/>
    <property type="match status" value="1"/>
</dbReference>
<proteinExistence type="predicted"/>
<gene>
    <name evidence="5" type="ORF">AAIA72_12785</name>
</gene>
<dbReference type="Gene3D" id="1.10.10.60">
    <property type="entry name" value="Homeodomain-like"/>
    <property type="match status" value="1"/>
</dbReference>
<dbReference type="Pfam" id="PF12833">
    <property type="entry name" value="HTH_18"/>
    <property type="match status" value="1"/>
</dbReference>
<name>A0AB39UUR5_9GAMM</name>
<dbReference type="InterPro" id="IPR009057">
    <property type="entry name" value="Homeodomain-like_sf"/>
</dbReference>
<keyword evidence="2" id="KW-0238">DNA-binding</keyword>
<dbReference type="PROSITE" id="PS01124">
    <property type="entry name" value="HTH_ARAC_FAMILY_2"/>
    <property type="match status" value="1"/>
</dbReference>
<dbReference type="InterPro" id="IPR032687">
    <property type="entry name" value="AraC-type_N"/>
</dbReference>
<dbReference type="Pfam" id="PF12625">
    <property type="entry name" value="Arabinose_bd"/>
    <property type="match status" value="1"/>
</dbReference>
<dbReference type="EMBL" id="CP154858">
    <property type="protein sequence ID" value="XDT71676.1"/>
    <property type="molecule type" value="Genomic_DNA"/>
</dbReference>
<protein>
    <submittedName>
        <fullName evidence="5">Helix-turn-helix domain-containing protein</fullName>
    </submittedName>
</protein>
<evidence type="ECO:0000256" key="1">
    <source>
        <dbReference type="ARBA" id="ARBA00023015"/>
    </source>
</evidence>
<feature type="domain" description="HTH araC/xylS-type" evidence="4">
    <location>
        <begin position="231"/>
        <end position="328"/>
    </location>
</feature>
<dbReference type="SUPFAM" id="SSF46689">
    <property type="entry name" value="Homeodomain-like"/>
    <property type="match status" value="1"/>
</dbReference>
<dbReference type="GO" id="GO:0005829">
    <property type="term" value="C:cytosol"/>
    <property type="evidence" value="ECO:0007669"/>
    <property type="project" value="TreeGrafter"/>
</dbReference>
<dbReference type="InterPro" id="IPR020449">
    <property type="entry name" value="Tscrpt_reg_AraC-type_HTH"/>
</dbReference>
<dbReference type="GO" id="GO:0003700">
    <property type="term" value="F:DNA-binding transcription factor activity"/>
    <property type="evidence" value="ECO:0007669"/>
    <property type="project" value="InterPro"/>
</dbReference>
<accession>A0AB39UUR5</accession>
<reference evidence="5" key="1">
    <citation type="submission" date="2024-05" db="EMBL/GenBank/DDBJ databases">
        <title>Genome sequencing of novel strain.</title>
        <authorList>
            <person name="Ganbat D."/>
            <person name="Ganbat S."/>
            <person name="Lee S.-J."/>
        </authorList>
    </citation>
    <scope>NUCLEOTIDE SEQUENCE</scope>
    <source>
        <strain evidence="5">SMD15-11</strain>
    </source>
</reference>
<evidence type="ECO:0000313" key="5">
    <source>
        <dbReference type="EMBL" id="XDT71676.1"/>
    </source>
</evidence>
<evidence type="ECO:0000259" key="4">
    <source>
        <dbReference type="PROSITE" id="PS01124"/>
    </source>
</evidence>
<evidence type="ECO:0000256" key="2">
    <source>
        <dbReference type="ARBA" id="ARBA00023125"/>
    </source>
</evidence>
<dbReference type="InterPro" id="IPR018060">
    <property type="entry name" value="HTH_AraC"/>
</dbReference>
<sequence>MEGVILSNWVRMCFEGFVQAGAPADALLAGMRPTDWVSRPLMPVSVMQVNRLFEQAARLLPGQSLPHCAVSRLDLTTYHALGYALMAAPTLLDAGRIICRYDMALSNVVRLRLQEVPEGYALIIRIPDRHTLHPLIPATCLSLAIRTLRVLSAGQASPLRVTTRASCSAPYHAWADRLECPVAWGSSEHAVYVDAASMHRWRPGGDPALMVDSLRLCDRYFRTLGRQRTADRLAVVLRDRLGSDPGLDQAAEALGMSPRTLQHHLSREGLCYRDVLDEVRREQALHLICHTDASVTDIALSLGFAEPANFTRAFRRWYQCAPTDYRQATRHVRSHRQQTVAATLPADPD</sequence>
<evidence type="ECO:0000256" key="3">
    <source>
        <dbReference type="ARBA" id="ARBA00023163"/>
    </source>
</evidence>
<dbReference type="RefSeq" id="WP_369600701.1">
    <property type="nucleotide sequence ID" value="NZ_CP154858.1"/>
</dbReference>
<dbReference type="PRINTS" id="PR00032">
    <property type="entry name" value="HTHARAC"/>
</dbReference>
<organism evidence="5">
    <name type="scientific">Thermohahella caldifontis</name>
    <dbReference type="NCBI Taxonomy" id="3142973"/>
    <lineage>
        <taxon>Bacteria</taxon>
        <taxon>Pseudomonadati</taxon>
        <taxon>Pseudomonadota</taxon>
        <taxon>Gammaproteobacteria</taxon>
        <taxon>Oceanospirillales</taxon>
        <taxon>Hahellaceae</taxon>
        <taxon>Thermohahella</taxon>
    </lineage>
</organism>
<dbReference type="PANTHER" id="PTHR47894:SF1">
    <property type="entry name" value="HTH-TYPE TRANSCRIPTIONAL REGULATOR VQSM"/>
    <property type="match status" value="1"/>
</dbReference>
<dbReference type="GO" id="GO:0000976">
    <property type="term" value="F:transcription cis-regulatory region binding"/>
    <property type="evidence" value="ECO:0007669"/>
    <property type="project" value="TreeGrafter"/>
</dbReference>